<feature type="region of interest" description="Disordered" evidence="1">
    <location>
        <begin position="193"/>
        <end position="226"/>
    </location>
</feature>
<dbReference type="Proteomes" id="UP001331561">
    <property type="component" value="Unassembled WGS sequence"/>
</dbReference>
<keyword evidence="3" id="KW-1185">Reference proteome</keyword>
<evidence type="ECO:0000256" key="1">
    <source>
        <dbReference type="SAM" id="MobiDB-lite"/>
    </source>
</evidence>
<sequence length="544" mass="58114">MPTPDRHIRHMHLTAGSEADVRSVLPRLEDALRCASLPDGGARLRVVRKLALGNIARGMSSQHLSRIIEQRMAEVGAQWVAGGTPTAEHAGFVDFPGVLDARIQLALRLLRGDACNAWYWPLAVQEFQTQQTVGSNLRSMAQALSVLPEAQAALPAWVLALVEAGAAPLLVAALDQADPERLLQEAGIAMLPSAPSGVDEDEPRAVASDAHDAEPAPQGVHGQQQTFRARHADDAVLRALPLWLRSLLVASKAARFQFLRDSDALQSTQLVVTRPVGEVAQVRSVPVRTDKDVPVAPGQSDTDDLMASTENAEGIARPSADPQVAYEDSDEVHIPAHEAADIQPATPTSEARATQDPLFARSTSAGLFFLLPVLVRLGLVQWAESNGHDAGQFASRVLVMALRRLRVAEDEPTLAVLGSMVSMSPSGVVASTAPASWADALLRSPQAQPAASLVAALAAATTIDAQAQVWLCAARRWLRRAGGIGLASLVLRPGRVGSTPTHIDIYFSVNAIDMRVRRAGLDIDPGWLSWLGKVVSYHYVRGLA</sequence>
<evidence type="ECO:0000313" key="2">
    <source>
        <dbReference type="EMBL" id="MEC5385351.1"/>
    </source>
</evidence>
<protein>
    <submittedName>
        <fullName evidence="2">Uncharacterized protein</fullName>
    </submittedName>
</protein>
<dbReference type="EMBL" id="JAYXHS010000001">
    <property type="protein sequence ID" value="MEC5385351.1"/>
    <property type="molecule type" value="Genomic_DNA"/>
</dbReference>
<name>A0ABU6K103_9RHOO</name>
<accession>A0ABU6K103</accession>
<dbReference type="RefSeq" id="WP_327598309.1">
    <property type="nucleotide sequence ID" value="NZ_JAYXHS010000001.1"/>
</dbReference>
<proteinExistence type="predicted"/>
<gene>
    <name evidence="2" type="ORF">VVD49_06425</name>
</gene>
<organism evidence="2 3">
    <name type="scientific">Uliginosibacterium silvisoli</name>
    <dbReference type="NCBI Taxonomy" id="3114758"/>
    <lineage>
        <taxon>Bacteria</taxon>
        <taxon>Pseudomonadati</taxon>
        <taxon>Pseudomonadota</taxon>
        <taxon>Betaproteobacteria</taxon>
        <taxon>Rhodocyclales</taxon>
        <taxon>Zoogloeaceae</taxon>
        <taxon>Uliginosibacterium</taxon>
    </lineage>
</organism>
<comment type="caution">
    <text evidence="2">The sequence shown here is derived from an EMBL/GenBank/DDBJ whole genome shotgun (WGS) entry which is preliminary data.</text>
</comment>
<reference evidence="2 3" key="1">
    <citation type="submission" date="2024-01" db="EMBL/GenBank/DDBJ databases">
        <title>Uliginosibacterium soil sp. nov.</title>
        <authorList>
            <person name="Lv Y."/>
        </authorList>
    </citation>
    <scope>NUCLEOTIDE SEQUENCE [LARGE SCALE GENOMIC DNA]</scope>
    <source>
        <strain evidence="2 3">H3</strain>
    </source>
</reference>
<evidence type="ECO:0000313" key="3">
    <source>
        <dbReference type="Proteomes" id="UP001331561"/>
    </source>
</evidence>